<feature type="transmembrane region" description="Helical" evidence="1">
    <location>
        <begin position="20"/>
        <end position="45"/>
    </location>
</feature>
<keyword evidence="3" id="KW-1185">Reference proteome</keyword>
<sequence length="268" mass="27862">MIHPARGGFSSIISFGAHWPAVLVAAVSCSAVLVAAVSLAAVLVAAVSLAELLVAAVSCSAVLVAAVSLAAVLVAAVSLAAVLVVAVSCSAALVAAESLAAVLVAAVARPLGQVRRWRHPPVYRPLVNLSTMEERHIIVTYRLDRTTILELRAQLEPDLMSAIRHSTGIPPLVQVLAAVCTTNGIPRLKDRCVDSWVVIVWAYSCWRDGVGFVIASLSLSFGVADLCGYLDFGGFRAVGHNGCGGIPRPARCVGSLLHGGKQHLPPML</sequence>
<keyword evidence="1" id="KW-1133">Transmembrane helix</keyword>
<protein>
    <submittedName>
        <fullName evidence="2">Uncharacterized protein</fullName>
    </submittedName>
</protein>
<dbReference type="EMBL" id="JANPWB010000013">
    <property type="protein sequence ID" value="KAJ1108489.1"/>
    <property type="molecule type" value="Genomic_DNA"/>
</dbReference>
<feature type="transmembrane region" description="Helical" evidence="1">
    <location>
        <begin position="52"/>
        <end position="77"/>
    </location>
</feature>
<gene>
    <name evidence="2" type="ORF">NDU88_005865</name>
</gene>
<dbReference type="AlphaFoldDB" id="A0AAV7MZM9"/>
<keyword evidence="1" id="KW-0812">Transmembrane</keyword>
<dbReference type="PROSITE" id="PS51257">
    <property type="entry name" value="PROKAR_LIPOPROTEIN"/>
    <property type="match status" value="1"/>
</dbReference>
<keyword evidence="1" id="KW-0472">Membrane</keyword>
<reference evidence="2" key="1">
    <citation type="journal article" date="2022" name="bioRxiv">
        <title>Sequencing and chromosome-scale assembly of the giantPleurodeles waltlgenome.</title>
        <authorList>
            <person name="Brown T."/>
            <person name="Elewa A."/>
            <person name="Iarovenko S."/>
            <person name="Subramanian E."/>
            <person name="Araus A.J."/>
            <person name="Petzold A."/>
            <person name="Susuki M."/>
            <person name="Suzuki K.-i.T."/>
            <person name="Hayashi T."/>
            <person name="Toyoda A."/>
            <person name="Oliveira C."/>
            <person name="Osipova E."/>
            <person name="Leigh N.D."/>
            <person name="Simon A."/>
            <person name="Yun M.H."/>
        </authorList>
    </citation>
    <scope>NUCLEOTIDE SEQUENCE</scope>
    <source>
        <strain evidence="2">20211129_DDA</strain>
        <tissue evidence="2">Liver</tissue>
    </source>
</reference>
<comment type="caution">
    <text evidence="2">The sequence shown here is derived from an EMBL/GenBank/DDBJ whole genome shotgun (WGS) entry which is preliminary data.</text>
</comment>
<evidence type="ECO:0000256" key="1">
    <source>
        <dbReference type="SAM" id="Phobius"/>
    </source>
</evidence>
<organism evidence="2 3">
    <name type="scientific">Pleurodeles waltl</name>
    <name type="common">Iberian ribbed newt</name>
    <dbReference type="NCBI Taxonomy" id="8319"/>
    <lineage>
        <taxon>Eukaryota</taxon>
        <taxon>Metazoa</taxon>
        <taxon>Chordata</taxon>
        <taxon>Craniata</taxon>
        <taxon>Vertebrata</taxon>
        <taxon>Euteleostomi</taxon>
        <taxon>Amphibia</taxon>
        <taxon>Batrachia</taxon>
        <taxon>Caudata</taxon>
        <taxon>Salamandroidea</taxon>
        <taxon>Salamandridae</taxon>
        <taxon>Pleurodelinae</taxon>
        <taxon>Pleurodeles</taxon>
    </lineage>
</organism>
<evidence type="ECO:0000313" key="3">
    <source>
        <dbReference type="Proteomes" id="UP001066276"/>
    </source>
</evidence>
<evidence type="ECO:0000313" key="2">
    <source>
        <dbReference type="EMBL" id="KAJ1108489.1"/>
    </source>
</evidence>
<proteinExistence type="predicted"/>
<dbReference type="Proteomes" id="UP001066276">
    <property type="component" value="Chromosome 9"/>
</dbReference>
<name>A0AAV7MZM9_PLEWA</name>
<accession>A0AAV7MZM9</accession>
<feature type="transmembrane region" description="Helical" evidence="1">
    <location>
        <begin position="83"/>
        <end position="108"/>
    </location>
</feature>